<dbReference type="Proteomes" id="UP001482620">
    <property type="component" value="Unassembled WGS sequence"/>
</dbReference>
<accession>A0ABV0URN9</accession>
<gene>
    <name evidence="1" type="ORF">ILYODFUR_001353</name>
</gene>
<keyword evidence="2" id="KW-1185">Reference proteome</keyword>
<comment type="caution">
    <text evidence="1">The sequence shown here is derived from an EMBL/GenBank/DDBJ whole genome shotgun (WGS) entry which is preliminary data.</text>
</comment>
<name>A0ABV0URN9_9TELE</name>
<dbReference type="EMBL" id="JAHRIQ010081156">
    <property type="protein sequence ID" value="MEQ2246623.1"/>
    <property type="molecule type" value="Genomic_DNA"/>
</dbReference>
<evidence type="ECO:0000313" key="2">
    <source>
        <dbReference type="Proteomes" id="UP001482620"/>
    </source>
</evidence>
<sequence>MMELSRTHHPILPTSTVMKGRAAALLLENGSKKEEQHFSNPTQQLLTSAARFAVDGKEGPSRKPLDRAQDPSLCALTELPVLMDKASRGTLGSQQRVGVGSVTRSCCK</sequence>
<proteinExistence type="predicted"/>
<organism evidence="1 2">
    <name type="scientific">Ilyodon furcidens</name>
    <name type="common">goldbreast splitfin</name>
    <dbReference type="NCBI Taxonomy" id="33524"/>
    <lineage>
        <taxon>Eukaryota</taxon>
        <taxon>Metazoa</taxon>
        <taxon>Chordata</taxon>
        <taxon>Craniata</taxon>
        <taxon>Vertebrata</taxon>
        <taxon>Euteleostomi</taxon>
        <taxon>Actinopterygii</taxon>
        <taxon>Neopterygii</taxon>
        <taxon>Teleostei</taxon>
        <taxon>Neoteleostei</taxon>
        <taxon>Acanthomorphata</taxon>
        <taxon>Ovalentaria</taxon>
        <taxon>Atherinomorphae</taxon>
        <taxon>Cyprinodontiformes</taxon>
        <taxon>Goodeidae</taxon>
        <taxon>Ilyodon</taxon>
    </lineage>
</organism>
<evidence type="ECO:0000313" key="1">
    <source>
        <dbReference type="EMBL" id="MEQ2246623.1"/>
    </source>
</evidence>
<reference evidence="1 2" key="1">
    <citation type="submission" date="2021-06" db="EMBL/GenBank/DDBJ databases">
        <authorList>
            <person name="Palmer J.M."/>
        </authorList>
    </citation>
    <scope>NUCLEOTIDE SEQUENCE [LARGE SCALE GENOMIC DNA]</scope>
    <source>
        <strain evidence="2">if_2019</strain>
        <tissue evidence="1">Muscle</tissue>
    </source>
</reference>
<protein>
    <submittedName>
        <fullName evidence="1">Uncharacterized protein</fullName>
    </submittedName>
</protein>